<dbReference type="Gene3D" id="3.40.190.10">
    <property type="entry name" value="Periplasmic binding protein-like II"/>
    <property type="match status" value="1"/>
</dbReference>
<keyword evidence="3" id="KW-0472">Membrane</keyword>
<dbReference type="AlphaFoldDB" id="A0A5C4SZQ9"/>
<feature type="signal peptide" evidence="6">
    <location>
        <begin position="1"/>
        <end position="22"/>
    </location>
</feature>
<protein>
    <submittedName>
        <fullName evidence="7">Extracellular solute-binding protein</fullName>
    </submittedName>
</protein>
<evidence type="ECO:0000256" key="3">
    <source>
        <dbReference type="ARBA" id="ARBA00023136"/>
    </source>
</evidence>
<evidence type="ECO:0000256" key="1">
    <source>
        <dbReference type="ARBA" id="ARBA00022475"/>
    </source>
</evidence>
<accession>A0A5C4SZQ9</accession>
<keyword evidence="5" id="KW-0449">Lipoprotein</keyword>
<keyword evidence="4" id="KW-0564">Palmitate</keyword>
<dbReference type="PANTHER" id="PTHR43649">
    <property type="entry name" value="ARABINOSE-BINDING PROTEIN-RELATED"/>
    <property type="match status" value="1"/>
</dbReference>
<evidence type="ECO:0000313" key="7">
    <source>
        <dbReference type="EMBL" id="TNJ61995.1"/>
    </source>
</evidence>
<dbReference type="PANTHER" id="PTHR43649:SF33">
    <property type="entry name" value="POLYGALACTURONAN_RHAMNOGALACTURONAN-BINDING PROTEIN YTCQ"/>
    <property type="match status" value="1"/>
</dbReference>
<evidence type="ECO:0000313" key="8">
    <source>
        <dbReference type="Proteomes" id="UP000307943"/>
    </source>
</evidence>
<evidence type="ECO:0000256" key="4">
    <source>
        <dbReference type="ARBA" id="ARBA00023139"/>
    </source>
</evidence>
<keyword evidence="2 6" id="KW-0732">Signal</keyword>
<feature type="chain" id="PRO_5022860031" evidence="6">
    <location>
        <begin position="23"/>
        <end position="437"/>
    </location>
</feature>
<dbReference type="Pfam" id="PF01547">
    <property type="entry name" value="SBP_bac_1"/>
    <property type="match status" value="1"/>
</dbReference>
<dbReference type="OrthoDB" id="2509302at2"/>
<dbReference type="InterPro" id="IPR006059">
    <property type="entry name" value="SBP"/>
</dbReference>
<dbReference type="PROSITE" id="PS51257">
    <property type="entry name" value="PROKAR_LIPOPROTEIN"/>
    <property type="match status" value="1"/>
</dbReference>
<organism evidence="7 8">
    <name type="scientific">Paenibacillus hemerocallicola</name>
    <dbReference type="NCBI Taxonomy" id="1172614"/>
    <lineage>
        <taxon>Bacteria</taxon>
        <taxon>Bacillati</taxon>
        <taxon>Bacillota</taxon>
        <taxon>Bacilli</taxon>
        <taxon>Bacillales</taxon>
        <taxon>Paenibacillaceae</taxon>
        <taxon>Paenibacillus</taxon>
    </lineage>
</organism>
<dbReference type="EMBL" id="VDCQ01000068">
    <property type="protein sequence ID" value="TNJ61995.1"/>
    <property type="molecule type" value="Genomic_DNA"/>
</dbReference>
<evidence type="ECO:0000256" key="6">
    <source>
        <dbReference type="SAM" id="SignalP"/>
    </source>
</evidence>
<dbReference type="Proteomes" id="UP000307943">
    <property type="component" value="Unassembled WGS sequence"/>
</dbReference>
<sequence length="437" mass="48266">MFAANNKATRFAVPLLCLSVLAACGGQDKAGGSPNAQSADKPDIASQPAELTIYDSSGNKLDWIMDNYGNKLKEKFPNYKITIVPQDNAKSLENLISSGGNADIVTSATGSIVFDMQMQSDISDLIAKYKYDLSKLEPTTVEIQKKLANGGLYALPAWTTTGVLFYNKDIFDKFGVPYPKDGMTWDDIYELAKKTTRMDNNVQYRGLSMAFEHIMMLNQLGAAHIDLSTNKSLFTADNFKKAFENLVRFYQIPGNGMPGNKFFFANEQDPFYKNNTIAMFMTLHGGGRTYKDSVNWDTVTLPILKDKPEIGSQSYPNFFFLSKTSKNRDAAFQVLSYLTSNEFQQFVVRNGYIPILKDQSIAQQIGADIPEYKGKNIKAALPKTFAPPTIKTKYQSIANTETSAALNAVVSGTDVNTALREAGERVDKKIAAQLGAK</sequence>
<evidence type="ECO:0000256" key="5">
    <source>
        <dbReference type="ARBA" id="ARBA00023288"/>
    </source>
</evidence>
<name>A0A5C4SZQ9_9BACL</name>
<keyword evidence="8" id="KW-1185">Reference proteome</keyword>
<dbReference type="RefSeq" id="WP_139606540.1">
    <property type="nucleotide sequence ID" value="NZ_VDCQ01000068.1"/>
</dbReference>
<dbReference type="InterPro" id="IPR050490">
    <property type="entry name" value="Bact_solute-bd_prot1"/>
</dbReference>
<evidence type="ECO:0000256" key="2">
    <source>
        <dbReference type="ARBA" id="ARBA00022729"/>
    </source>
</evidence>
<proteinExistence type="predicted"/>
<reference evidence="7 8" key="1">
    <citation type="submission" date="2019-05" db="EMBL/GenBank/DDBJ databases">
        <title>We sequenced the genome of Paenibacillus hemerocallicola KCTC 33185 for further insight into its adaptation and study the phylogeny of Paenibacillus.</title>
        <authorList>
            <person name="Narsing Rao M.P."/>
        </authorList>
    </citation>
    <scope>NUCLEOTIDE SEQUENCE [LARGE SCALE GENOMIC DNA]</scope>
    <source>
        <strain evidence="7 8">KCTC 33185</strain>
    </source>
</reference>
<keyword evidence="1" id="KW-1003">Cell membrane</keyword>
<dbReference type="SUPFAM" id="SSF53850">
    <property type="entry name" value="Periplasmic binding protein-like II"/>
    <property type="match status" value="1"/>
</dbReference>
<comment type="caution">
    <text evidence="7">The sequence shown here is derived from an EMBL/GenBank/DDBJ whole genome shotgun (WGS) entry which is preliminary data.</text>
</comment>
<gene>
    <name evidence="7" type="ORF">FE784_33145</name>
</gene>